<dbReference type="EMBL" id="AMZH03015475">
    <property type="protein sequence ID" value="RRT45989.1"/>
    <property type="molecule type" value="Genomic_DNA"/>
</dbReference>
<sequence length="97" mass="11290">MYRSDRIPIRGSPAIGWYHRNRSSTVDFGHRQSILTVSSRLREKREISALPWFPARSVARERSFVGEITSPLGEKGRERRRELPAWERGDTTSLAFF</sequence>
<reference evidence="1 2" key="1">
    <citation type="journal article" date="2014" name="Agronomy (Basel)">
        <title>A Draft Genome Sequence for Ensete ventricosum, the Drought-Tolerant Tree Against Hunger.</title>
        <authorList>
            <person name="Harrison J."/>
            <person name="Moore K.A."/>
            <person name="Paszkiewicz K."/>
            <person name="Jones T."/>
            <person name="Grant M."/>
            <person name="Ambacheew D."/>
            <person name="Muzemil S."/>
            <person name="Studholme D.J."/>
        </authorList>
    </citation>
    <scope>NUCLEOTIDE SEQUENCE [LARGE SCALE GENOMIC DNA]</scope>
</reference>
<comment type="caution">
    <text evidence="1">The sequence shown here is derived from an EMBL/GenBank/DDBJ whole genome shotgun (WGS) entry which is preliminary data.</text>
</comment>
<dbReference type="Proteomes" id="UP000287651">
    <property type="component" value="Unassembled WGS sequence"/>
</dbReference>
<organism evidence="1 2">
    <name type="scientific">Ensete ventricosum</name>
    <name type="common">Abyssinian banana</name>
    <name type="synonym">Musa ensete</name>
    <dbReference type="NCBI Taxonomy" id="4639"/>
    <lineage>
        <taxon>Eukaryota</taxon>
        <taxon>Viridiplantae</taxon>
        <taxon>Streptophyta</taxon>
        <taxon>Embryophyta</taxon>
        <taxon>Tracheophyta</taxon>
        <taxon>Spermatophyta</taxon>
        <taxon>Magnoliopsida</taxon>
        <taxon>Liliopsida</taxon>
        <taxon>Zingiberales</taxon>
        <taxon>Musaceae</taxon>
        <taxon>Ensete</taxon>
    </lineage>
</organism>
<evidence type="ECO:0000313" key="1">
    <source>
        <dbReference type="EMBL" id="RRT45989.1"/>
    </source>
</evidence>
<evidence type="ECO:0000313" key="2">
    <source>
        <dbReference type="Proteomes" id="UP000287651"/>
    </source>
</evidence>
<proteinExistence type="predicted"/>
<name>A0A426Y2J5_ENSVE</name>
<gene>
    <name evidence="1" type="ORF">B296_00053536</name>
</gene>
<accession>A0A426Y2J5</accession>
<protein>
    <submittedName>
        <fullName evidence="1">Uncharacterized protein</fullName>
    </submittedName>
</protein>
<dbReference type="AlphaFoldDB" id="A0A426Y2J5"/>